<feature type="region of interest" description="Disordered" evidence="1">
    <location>
        <begin position="133"/>
        <end position="160"/>
    </location>
</feature>
<reference evidence="3 4" key="1">
    <citation type="submission" date="2019-12" db="EMBL/GenBank/DDBJ databases">
        <title>Deinococcus sp. HMF7620 Genome sequencing and assembly.</title>
        <authorList>
            <person name="Kang H."/>
            <person name="Kim H."/>
            <person name="Joh K."/>
        </authorList>
    </citation>
    <scope>NUCLEOTIDE SEQUENCE [LARGE SCALE GENOMIC DNA]</scope>
    <source>
        <strain evidence="3 4">HMF7620</strain>
    </source>
</reference>
<keyword evidence="4" id="KW-1185">Reference proteome</keyword>
<gene>
    <name evidence="3" type="ORF">GO986_12345</name>
</gene>
<feature type="compositionally biased region" description="Low complexity" evidence="1">
    <location>
        <begin position="140"/>
        <end position="153"/>
    </location>
</feature>
<evidence type="ECO:0000313" key="3">
    <source>
        <dbReference type="EMBL" id="MVN87556.1"/>
    </source>
</evidence>
<comment type="caution">
    <text evidence="3">The sequence shown here is derived from an EMBL/GenBank/DDBJ whole genome shotgun (WGS) entry which is preliminary data.</text>
</comment>
<feature type="chain" id="PRO_5028825010" evidence="2">
    <location>
        <begin position="20"/>
        <end position="278"/>
    </location>
</feature>
<evidence type="ECO:0000313" key="4">
    <source>
        <dbReference type="Proteomes" id="UP000483286"/>
    </source>
</evidence>
<dbReference type="Proteomes" id="UP000483286">
    <property type="component" value="Unassembled WGS sequence"/>
</dbReference>
<dbReference type="EMBL" id="WQLB01000015">
    <property type="protein sequence ID" value="MVN87556.1"/>
    <property type="molecule type" value="Genomic_DNA"/>
</dbReference>
<evidence type="ECO:0000256" key="1">
    <source>
        <dbReference type="SAM" id="MobiDB-lite"/>
    </source>
</evidence>
<keyword evidence="2" id="KW-0732">Signal</keyword>
<evidence type="ECO:0000256" key="2">
    <source>
        <dbReference type="SAM" id="SignalP"/>
    </source>
</evidence>
<dbReference type="RefSeq" id="WP_157459611.1">
    <property type="nucleotide sequence ID" value="NZ_WQLB01000015.1"/>
</dbReference>
<protein>
    <submittedName>
        <fullName evidence="3">Uncharacterized protein</fullName>
    </submittedName>
</protein>
<name>A0A7C9LNZ7_9DEIO</name>
<sequence length="278" mass="29499">MKKILLGLCLLSSASLAVAIPATPALGNNITSTFNALDLKDRPLMLQIHQGETWQLQMPDAVAKITSGRDDQLDVQVDSNVIFLKAITNSGWGSMTVRLANGDLIQVVYSLASASGRQIRRVVVEYPAPTDTLEADGEISTPAVSTSAATPTPEVTGPQTAPDWLRFGFLNGTRSGNQVTLGYRITNAGTEALVFDPKNVRMQAGSKPMKVNVTGEQNTVIRINAGQTVYGQLTIDTTGSEVGTPVSWSWIGATLNTAQQYEVGGPLTLVLAGTGNDR</sequence>
<feature type="signal peptide" evidence="2">
    <location>
        <begin position="1"/>
        <end position="19"/>
    </location>
</feature>
<dbReference type="AlphaFoldDB" id="A0A7C9LNZ7"/>
<accession>A0A7C9LNZ7</accession>
<organism evidence="3 4">
    <name type="scientific">Deinococcus arboris</name>
    <dbReference type="NCBI Taxonomy" id="2682977"/>
    <lineage>
        <taxon>Bacteria</taxon>
        <taxon>Thermotogati</taxon>
        <taxon>Deinococcota</taxon>
        <taxon>Deinococci</taxon>
        <taxon>Deinococcales</taxon>
        <taxon>Deinococcaceae</taxon>
        <taxon>Deinococcus</taxon>
    </lineage>
</organism>
<proteinExistence type="predicted"/>